<dbReference type="PANTHER" id="PTHR42716:SF1">
    <property type="entry name" value="SLL0471 PROTEIN"/>
    <property type="match status" value="1"/>
</dbReference>
<name>A0A809S330_9BACT</name>
<dbReference type="InterPro" id="IPR036188">
    <property type="entry name" value="FAD/NAD-bd_sf"/>
</dbReference>
<dbReference type="PROSITE" id="PS51257">
    <property type="entry name" value="PROKAR_LIPOPROTEIN"/>
    <property type="match status" value="1"/>
</dbReference>
<dbReference type="Proteomes" id="UP000662873">
    <property type="component" value="Chromosome"/>
</dbReference>
<reference evidence="1" key="1">
    <citation type="journal article" name="DNA Res.">
        <title>The physiological potential of anammox bacteria as revealed by their core genome structure.</title>
        <authorList>
            <person name="Okubo T."/>
            <person name="Toyoda A."/>
            <person name="Fukuhara K."/>
            <person name="Uchiyama I."/>
            <person name="Harigaya Y."/>
            <person name="Kuroiwa M."/>
            <person name="Suzuki T."/>
            <person name="Murakami Y."/>
            <person name="Suwa Y."/>
            <person name="Takami H."/>
        </authorList>
    </citation>
    <scope>NUCLEOTIDE SEQUENCE</scope>
    <source>
        <strain evidence="1">317325-2</strain>
    </source>
</reference>
<proteinExistence type="predicted"/>
<dbReference type="Gene3D" id="3.50.50.60">
    <property type="entry name" value="FAD/NAD(P)-binding domain"/>
    <property type="match status" value="1"/>
</dbReference>
<evidence type="ECO:0000313" key="2">
    <source>
        <dbReference type="Proteomes" id="UP000662873"/>
    </source>
</evidence>
<gene>
    <name evidence="1" type="ORF">NPRO_04910</name>
</gene>
<dbReference type="GO" id="GO:0008734">
    <property type="term" value="F:L-aspartate oxidase activity"/>
    <property type="evidence" value="ECO:0007669"/>
    <property type="project" value="InterPro"/>
</dbReference>
<protein>
    <submittedName>
        <fullName evidence="1">FAD-dependent oxidoreductase</fullName>
    </submittedName>
</protein>
<dbReference type="SUPFAM" id="SSF51905">
    <property type="entry name" value="FAD/NAD(P)-binding domain"/>
    <property type="match status" value="1"/>
</dbReference>
<evidence type="ECO:0000313" key="1">
    <source>
        <dbReference type="EMBL" id="BBO22896.1"/>
    </source>
</evidence>
<dbReference type="AlphaFoldDB" id="A0A809S330"/>
<dbReference type="InterPro" id="IPR005288">
    <property type="entry name" value="NadB"/>
</dbReference>
<sequence>MRELACEILVVGGGVGGCAAALAAADAGRSVIMAEPTAWIGGQFTSQAVPPDEHPHIESFGCTRSYRSFRERVRAHYRAEFSLSARAMRDPHLNPGAGWVSRLCFAPHVGVRVLEEMLAGPMADGRLTLLRRYEAVRAEADRDLVRSVEFRSLDSGERLVIAAKFVLDATETGDLLPWVGAEYRVGAESQSETGEPHALPGPSRPECVQGITWCFAMGFQEGADNTIERPRSYERWRAYRPDVWPGHLLSWTTQDVQTLQPRRWTLWGKDSPEGLGLFEYRRIVGRETLADPGAEEVSIVNWPQNDYFVGRVIDEPPEVVAQRLEDARELSLSLLYWLQTEAERPDGGMGYPELRLRPDITGTEDGLALAPYHRESRRIVAQWTVSENYVASACNPGRTHAEPIPDSVGIGSYRIDLHPRTGGLGTIDIPSVLFQIPLRSLTPVRLRNLLPAAKNLGVTHIANGCYRLHPIEWNVGEAAGTLAAFCLSSGCEPKDVSNSETLLRSLQNQLRARGVELEWPPEATPPGWPY</sequence>
<organism evidence="1 2">
    <name type="scientific">Candidatus Nitrosymbiomonas proteolyticus</name>
    <dbReference type="NCBI Taxonomy" id="2608984"/>
    <lineage>
        <taxon>Bacteria</taxon>
        <taxon>Bacillati</taxon>
        <taxon>Armatimonadota</taxon>
        <taxon>Armatimonadota incertae sedis</taxon>
        <taxon>Candidatus Nitrosymbiomonas</taxon>
    </lineage>
</organism>
<dbReference type="EMBL" id="AP021858">
    <property type="protein sequence ID" value="BBO22896.1"/>
    <property type="molecule type" value="Genomic_DNA"/>
</dbReference>
<dbReference type="KEGG" id="npy:NPRO_04910"/>
<accession>A0A809S330</accession>
<dbReference type="GO" id="GO:0009435">
    <property type="term" value="P:NAD+ biosynthetic process"/>
    <property type="evidence" value="ECO:0007669"/>
    <property type="project" value="InterPro"/>
</dbReference>
<dbReference type="PANTHER" id="PTHR42716">
    <property type="entry name" value="L-ASPARTATE OXIDASE"/>
    <property type="match status" value="1"/>
</dbReference>
<dbReference type="Pfam" id="PF12831">
    <property type="entry name" value="FAD_oxidored"/>
    <property type="match status" value="1"/>
</dbReference>